<protein>
    <submittedName>
        <fullName evidence="3">Uncharacterized protein</fullName>
    </submittedName>
</protein>
<keyword evidence="2" id="KW-0812">Transmembrane</keyword>
<dbReference type="OrthoDB" id="3268841at2759"/>
<feature type="transmembrane region" description="Helical" evidence="2">
    <location>
        <begin position="158"/>
        <end position="184"/>
    </location>
</feature>
<feature type="transmembrane region" description="Helical" evidence="2">
    <location>
        <begin position="128"/>
        <end position="152"/>
    </location>
</feature>
<evidence type="ECO:0000313" key="3">
    <source>
        <dbReference type="EMBL" id="KAF7377191.1"/>
    </source>
</evidence>
<proteinExistence type="predicted"/>
<feature type="transmembrane region" description="Helical" evidence="2">
    <location>
        <begin position="92"/>
        <end position="116"/>
    </location>
</feature>
<dbReference type="PANTHER" id="PTHR40465:SF1">
    <property type="entry name" value="DUF6534 DOMAIN-CONTAINING PROTEIN"/>
    <property type="match status" value="1"/>
</dbReference>
<reference evidence="3" key="1">
    <citation type="submission" date="2020-05" db="EMBL/GenBank/DDBJ databases">
        <title>Mycena genomes resolve the evolution of fungal bioluminescence.</title>
        <authorList>
            <person name="Tsai I.J."/>
        </authorList>
    </citation>
    <scope>NUCLEOTIDE SEQUENCE</scope>
    <source>
        <strain evidence="3">160909Yilan</strain>
    </source>
</reference>
<feature type="region of interest" description="Disordered" evidence="1">
    <location>
        <begin position="281"/>
        <end position="318"/>
    </location>
</feature>
<sequence>MPSLFLPPRAIPDVTLFSILDLATYADLFLQGVLCAQFVHYLSVNERDSTSMKLFVAGLAFLTTLKSAHVLAQEWSQDGALFGTLEGLNNYWWGNWLSQITVAFGAIIVFYVQLFFCHRLWALSHNVYIMLIAIILFVLALVAAIISTRFYLNLPLAASWYVTHLGFAMGGDLLQTGSIVFYLLRHSRNAIAIGPTASMLNSLLRVTIQAIGGSKCPTLSKTTTDAPSLSLASVISAIPSIMLPKVYGVTAMWTLNTRQEIRAAAVNDSNARSHEFETTTLGAGLEWRSAPDAHPASETGGSRPSMDLENGDGHKNRQ</sequence>
<dbReference type="PANTHER" id="PTHR40465">
    <property type="entry name" value="CHROMOSOME 1, WHOLE GENOME SHOTGUN SEQUENCE"/>
    <property type="match status" value="1"/>
</dbReference>
<organism evidence="3 4">
    <name type="scientific">Mycena sanguinolenta</name>
    <dbReference type="NCBI Taxonomy" id="230812"/>
    <lineage>
        <taxon>Eukaryota</taxon>
        <taxon>Fungi</taxon>
        <taxon>Dikarya</taxon>
        <taxon>Basidiomycota</taxon>
        <taxon>Agaricomycotina</taxon>
        <taxon>Agaricomycetes</taxon>
        <taxon>Agaricomycetidae</taxon>
        <taxon>Agaricales</taxon>
        <taxon>Marasmiineae</taxon>
        <taxon>Mycenaceae</taxon>
        <taxon>Mycena</taxon>
    </lineage>
</organism>
<keyword evidence="4" id="KW-1185">Reference proteome</keyword>
<feature type="transmembrane region" description="Helical" evidence="2">
    <location>
        <begin position="54"/>
        <end position="72"/>
    </location>
</feature>
<comment type="caution">
    <text evidence="3">The sequence shown here is derived from an EMBL/GenBank/DDBJ whole genome shotgun (WGS) entry which is preliminary data.</text>
</comment>
<keyword evidence="2" id="KW-0472">Membrane</keyword>
<dbReference type="Proteomes" id="UP000623467">
    <property type="component" value="Unassembled WGS sequence"/>
</dbReference>
<accession>A0A8H6ZHW5</accession>
<evidence type="ECO:0000313" key="4">
    <source>
        <dbReference type="Proteomes" id="UP000623467"/>
    </source>
</evidence>
<dbReference type="AlphaFoldDB" id="A0A8H6ZHW5"/>
<dbReference type="EMBL" id="JACAZH010000001">
    <property type="protein sequence ID" value="KAF7377191.1"/>
    <property type="molecule type" value="Genomic_DNA"/>
</dbReference>
<evidence type="ECO:0000256" key="1">
    <source>
        <dbReference type="SAM" id="MobiDB-lite"/>
    </source>
</evidence>
<keyword evidence="2" id="KW-1133">Transmembrane helix</keyword>
<feature type="transmembrane region" description="Helical" evidence="2">
    <location>
        <begin position="22"/>
        <end position="42"/>
    </location>
</feature>
<gene>
    <name evidence="3" type="ORF">MSAN_00138600</name>
</gene>
<name>A0A8H6ZHW5_9AGAR</name>
<evidence type="ECO:0000256" key="2">
    <source>
        <dbReference type="SAM" id="Phobius"/>
    </source>
</evidence>